<dbReference type="RefSeq" id="WP_347925951.1">
    <property type="nucleotide sequence ID" value="NZ_CP157199.1"/>
</dbReference>
<evidence type="ECO:0000313" key="5">
    <source>
        <dbReference type="EMBL" id="XBG62610.1"/>
    </source>
</evidence>
<gene>
    <name evidence="5" type="ORF">ABGB03_06790</name>
</gene>
<dbReference type="PANTHER" id="PTHR11731:SF193">
    <property type="entry name" value="DIPEPTIDYL PEPTIDASE 9"/>
    <property type="match status" value="1"/>
</dbReference>
<protein>
    <submittedName>
        <fullName evidence="5">DPP IV N-terminal domain-containing protein</fullName>
    </submittedName>
</protein>
<dbReference type="GO" id="GO:0008236">
    <property type="term" value="F:serine-type peptidase activity"/>
    <property type="evidence" value="ECO:0007669"/>
    <property type="project" value="InterPro"/>
</dbReference>
<evidence type="ECO:0000259" key="4">
    <source>
        <dbReference type="Pfam" id="PF00930"/>
    </source>
</evidence>
<dbReference type="GO" id="GO:0006508">
    <property type="term" value="P:proteolysis"/>
    <property type="evidence" value="ECO:0007669"/>
    <property type="project" value="InterPro"/>
</dbReference>
<dbReference type="InterPro" id="IPR029058">
    <property type="entry name" value="AB_hydrolase_fold"/>
</dbReference>
<keyword evidence="2" id="KW-0732">Signal</keyword>
<dbReference type="Pfam" id="PF00326">
    <property type="entry name" value="Peptidase_S9"/>
    <property type="match status" value="1"/>
</dbReference>
<proteinExistence type="predicted"/>
<dbReference type="InterPro" id="IPR050278">
    <property type="entry name" value="Serine_Prot_S9B/DPPIV"/>
</dbReference>
<name>A0AAU7BXC4_9FLAO</name>
<evidence type="ECO:0000259" key="3">
    <source>
        <dbReference type="Pfam" id="PF00326"/>
    </source>
</evidence>
<sequence>MFKNRFRAIALMAFVATLVIPFNSSFAQDKLKRMPGYEQYQKMAPQIRSSVKYGSLSATWSEDGNSFTYNQDGKQYKYDVKKKKATEIGDAQPRPRRSFGNRPARGRQYASAESPNKKLKAFTKDRNMYISNPDGTNVIPITTEGNDDNQIKFGIATWVYGEELGQNTAMWWSPDSKKVAFYRFEEKDAKKYYVIYNQTKIQDSVEIEAYPKVGAKNLPVDLIVYDLDSKKTITLDIRDGQPYNDGAIGTYIYNIDWSPDGKELLFHSTNRKQDIMEYKAADPNTGKTRVVVREEWPASFTRNSPEMRFLEDGKRFIWASERNGFNNYYLYNIDGTLINPITTHNYEVSRIIDVDEKNGYVYYYARSGDNHMKMQLHRVKLDGTQNTRLTDPAFNHSVTISPNGKYFVDVAQTHDIPPFTSLVNSKGKVIDELTKSDMTKFNELGLKKVEAFTFTSADGVTELHGMLHFPSNFDPNKKYPSILAIYGGPSTNGFRENFTLPNAMTEYGFLVVNLDGRNVGGRGKKMLDKLYGNLGIVEMDDFAEGIKSLHDRPYFNKNKVGVVGTSYGGTTAATSLLRFPEVYHAAVANSAVTDWRNYDNVYTERYMNLIENNKEGYDAGSIMKYADNLKGELMIFYGTNDNNVHPANSLQLIQALQKAGKSFEVQVGPDQGHTAVNRDRMMEFFITHLVINNFTPDVNQSKADQFKN</sequence>
<feature type="signal peptide" evidence="2">
    <location>
        <begin position="1"/>
        <end position="27"/>
    </location>
</feature>
<feature type="domain" description="Dipeptidylpeptidase IV N-terminal" evidence="4">
    <location>
        <begin position="71"/>
        <end position="418"/>
    </location>
</feature>
<dbReference type="PANTHER" id="PTHR11731">
    <property type="entry name" value="PROTEASE FAMILY S9B,C DIPEPTIDYL-PEPTIDASE IV-RELATED"/>
    <property type="match status" value="1"/>
</dbReference>
<dbReference type="EMBL" id="CP157199">
    <property type="protein sequence ID" value="XBG62610.1"/>
    <property type="molecule type" value="Genomic_DNA"/>
</dbReference>
<feature type="domain" description="Peptidase S9 prolyl oligopeptidase catalytic" evidence="3">
    <location>
        <begin position="503"/>
        <end position="680"/>
    </location>
</feature>
<dbReference type="SUPFAM" id="SSF82171">
    <property type="entry name" value="DPP6 N-terminal domain-like"/>
    <property type="match status" value="1"/>
</dbReference>
<feature type="region of interest" description="Disordered" evidence="1">
    <location>
        <begin position="84"/>
        <end position="115"/>
    </location>
</feature>
<dbReference type="Gene3D" id="3.40.50.1820">
    <property type="entry name" value="alpha/beta hydrolase"/>
    <property type="match status" value="1"/>
</dbReference>
<evidence type="ECO:0000256" key="2">
    <source>
        <dbReference type="SAM" id="SignalP"/>
    </source>
</evidence>
<dbReference type="Pfam" id="PF00930">
    <property type="entry name" value="DPPIV_N"/>
    <property type="match status" value="1"/>
</dbReference>
<dbReference type="InterPro" id="IPR001375">
    <property type="entry name" value="Peptidase_S9_cat"/>
</dbReference>
<dbReference type="AlphaFoldDB" id="A0AAU7BXC4"/>
<dbReference type="Gene3D" id="2.140.10.30">
    <property type="entry name" value="Dipeptidylpeptidase IV, N-terminal domain"/>
    <property type="match status" value="1"/>
</dbReference>
<evidence type="ECO:0000256" key="1">
    <source>
        <dbReference type="SAM" id="MobiDB-lite"/>
    </source>
</evidence>
<dbReference type="InterPro" id="IPR002469">
    <property type="entry name" value="Peptidase_S9B_N"/>
</dbReference>
<accession>A0AAU7BXC4</accession>
<dbReference type="SUPFAM" id="SSF53474">
    <property type="entry name" value="alpha/beta-Hydrolases"/>
    <property type="match status" value="1"/>
</dbReference>
<organism evidence="5">
    <name type="scientific">Pontimicrobium sp. SW4</name>
    <dbReference type="NCBI Taxonomy" id="3153519"/>
    <lineage>
        <taxon>Bacteria</taxon>
        <taxon>Pseudomonadati</taxon>
        <taxon>Bacteroidota</taxon>
        <taxon>Flavobacteriia</taxon>
        <taxon>Flavobacteriales</taxon>
        <taxon>Flavobacteriaceae</taxon>
        <taxon>Pontimicrobium</taxon>
    </lineage>
</organism>
<dbReference type="GO" id="GO:0008239">
    <property type="term" value="F:dipeptidyl-peptidase activity"/>
    <property type="evidence" value="ECO:0007669"/>
    <property type="project" value="TreeGrafter"/>
</dbReference>
<feature type="chain" id="PRO_5043560038" evidence="2">
    <location>
        <begin position="28"/>
        <end position="708"/>
    </location>
</feature>
<reference evidence="5" key="1">
    <citation type="submission" date="2024-05" db="EMBL/GenBank/DDBJ databases">
        <title>Pontimicrobium maritimus sp. nov., isolated form sea water.</title>
        <authorList>
            <person name="Muhammad N."/>
            <person name="Vuong T.Q."/>
            <person name="Han H.L."/>
            <person name="Kim S.-G."/>
        </authorList>
    </citation>
    <scope>NUCLEOTIDE SEQUENCE</scope>
    <source>
        <strain evidence="5">SW4</strain>
    </source>
</reference>